<keyword evidence="3" id="KW-1185">Reference proteome</keyword>
<gene>
    <name evidence="2" type="ORF">GCM10009554_46600</name>
</gene>
<accession>A0ABN1QXL2</accession>
<dbReference type="EMBL" id="BAAAHK010000011">
    <property type="protein sequence ID" value="GAA0948714.1"/>
    <property type="molecule type" value="Genomic_DNA"/>
</dbReference>
<comment type="caution">
    <text evidence="2">The sequence shown here is derived from an EMBL/GenBank/DDBJ whole genome shotgun (WGS) entry which is preliminary data.</text>
</comment>
<organism evidence="2 3">
    <name type="scientific">Kribbella koreensis</name>
    <dbReference type="NCBI Taxonomy" id="57909"/>
    <lineage>
        <taxon>Bacteria</taxon>
        <taxon>Bacillati</taxon>
        <taxon>Actinomycetota</taxon>
        <taxon>Actinomycetes</taxon>
        <taxon>Propionibacteriales</taxon>
        <taxon>Kribbellaceae</taxon>
        <taxon>Kribbella</taxon>
    </lineage>
</organism>
<sequence length="157" mass="16765">MSRHAAAPQIKDRPRTGANQNRAGSPITQVRVREVYSMTDEGQGGTEWVPRFGMLEVQAERAELIRGLFELAAFVADHPELSLPFVSAVGLPIGESFSEEMREVEAAALALGVSAAFQPGGGYSAARRVGGPRVELRFTARPIPTGEDYAAPVTGEA</sequence>
<proteinExistence type="predicted"/>
<evidence type="ECO:0000256" key="1">
    <source>
        <dbReference type="SAM" id="MobiDB-lite"/>
    </source>
</evidence>
<evidence type="ECO:0000313" key="3">
    <source>
        <dbReference type="Proteomes" id="UP001500542"/>
    </source>
</evidence>
<name>A0ABN1QXL2_9ACTN</name>
<protein>
    <submittedName>
        <fullName evidence="2">Uncharacterized protein</fullName>
    </submittedName>
</protein>
<evidence type="ECO:0000313" key="2">
    <source>
        <dbReference type="EMBL" id="GAA0948714.1"/>
    </source>
</evidence>
<dbReference type="Proteomes" id="UP001500542">
    <property type="component" value="Unassembled WGS sequence"/>
</dbReference>
<feature type="region of interest" description="Disordered" evidence="1">
    <location>
        <begin position="1"/>
        <end position="24"/>
    </location>
</feature>
<reference evidence="2 3" key="1">
    <citation type="journal article" date="2019" name="Int. J. Syst. Evol. Microbiol.">
        <title>The Global Catalogue of Microorganisms (GCM) 10K type strain sequencing project: providing services to taxonomists for standard genome sequencing and annotation.</title>
        <authorList>
            <consortium name="The Broad Institute Genomics Platform"/>
            <consortium name="The Broad Institute Genome Sequencing Center for Infectious Disease"/>
            <person name="Wu L."/>
            <person name="Ma J."/>
        </authorList>
    </citation>
    <scope>NUCLEOTIDE SEQUENCE [LARGE SCALE GENOMIC DNA]</scope>
    <source>
        <strain evidence="2 3">JCM 10977</strain>
    </source>
</reference>